<dbReference type="PANTHER" id="PTHR19321">
    <property type="entry name" value="PROTEIN REGULATOR OF CYTOKINESIS 1 PRC1-RELATED"/>
    <property type="match status" value="1"/>
</dbReference>
<dbReference type="PANTHER" id="PTHR19321:SF41">
    <property type="entry name" value="FASCETTO-RELATED"/>
    <property type="match status" value="1"/>
</dbReference>
<dbReference type="Pfam" id="PF03999">
    <property type="entry name" value="MAP65_ASE1"/>
    <property type="match status" value="1"/>
</dbReference>
<name>A0AAW1TLM5_9CUCU</name>
<dbReference type="InterPro" id="IPR007145">
    <property type="entry name" value="MAP65_Ase1_PRC1"/>
</dbReference>
<feature type="region of interest" description="Disordered" evidence="2">
    <location>
        <begin position="522"/>
        <end position="546"/>
    </location>
</feature>
<accession>A0AAW1TLM5</accession>
<dbReference type="EMBL" id="JARQZJ010000011">
    <property type="protein sequence ID" value="KAK9872352.1"/>
    <property type="molecule type" value="Genomic_DNA"/>
</dbReference>
<keyword evidence="1" id="KW-0175">Coiled coil</keyword>
<evidence type="ECO:0000313" key="3">
    <source>
        <dbReference type="EMBL" id="KAK9872352.1"/>
    </source>
</evidence>
<dbReference type="GO" id="GO:1990023">
    <property type="term" value="C:mitotic spindle midzone"/>
    <property type="evidence" value="ECO:0007669"/>
    <property type="project" value="TreeGrafter"/>
</dbReference>
<feature type="compositionally biased region" description="Basic residues" evidence="2">
    <location>
        <begin position="536"/>
        <end position="546"/>
    </location>
</feature>
<dbReference type="GO" id="GO:0008017">
    <property type="term" value="F:microtubule binding"/>
    <property type="evidence" value="ECO:0007669"/>
    <property type="project" value="InterPro"/>
</dbReference>
<proteinExistence type="predicted"/>
<gene>
    <name evidence="3" type="ORF">WA026_017811</name>
</gene>
<dbReference type="GO" id="GO:0051256">
    <property type="term" value="P:mitotic spindle midzone assembly"/>
    <property type="evidence" value="ECO:0007669"/>
    <property type="project" value="TreeGrafter"/>
</dbReference>
<reference evidence="3 4" key="1">
    <citation type="submission" date="2023-03" db="EMBL/GenBank/DDBJ databases">
        <title>Genome insight into feeding habits of ladybird beetles.</title>
        <authorList>
            <person name="Li H.-S."/>
            <person name="Huang Y.-H."/>
            <person name="Pang H."/>
        </authorList>
    </citation>
    <scope>NUCLEOTIDE SEQUENCE [LARGE SCALE GENOMIC DNA]</scope>
    <source>
        <strain evidence="3">SYSU_2023b</strain>
        <tissue evidence="3">Whole body</tissue>
    </source>
</reference>
<evidence type="ECO:0000313" key="4">
    <source>
        <dbReference type="Proteomes" id="UP001431783"/>
    </source>
</evidence>
<dbReference type="Proteomes" id="UP001431783">
    <property type="component" value="Unassembled WGS sequence"/>
</dbReference>
<organism evidence="3 4">
    <name type="scientific">Henosepilachna vigintioctopunctata</name>
    <dbReference type="NCBI Taxonomy" id="420089"/>
    <lineage>
        <taxon>Eukaryota</taxon>
        <taxon>Metazoa</taxon>
        <taxon>Ecdysozoa</taxon>
        <taxon>Arthropoda</taxon>
        <taxon>Hexapoda</taxon>
        <taxon>Insecta</taxon>
        <taxon>Pterygota</taxon>
        <taxon>Neoptera</taxon>
        <taxon>Endopterygota</taxon>
        <taxon>Coleoptera</taxon>
        <taxon>Polyphaga</taxon>
        <taxon>Cucujiformia</taxon>
        <taxon>Coccinelloidea</taxon>
        <taxon>Coccinellidae</taxon>
        <taxon>Epilachninae</taxon>
        <taxon>Epilachnini</taxon>
        <taxon>Henosepilachna</taxon>
    </lineage>
</organism>
<dbReference type="AlphaFoldDB" id="A0AAW1TLM5"/>
<dbReference type="Gene3D" id="1.20.58.1520">
    <property type="match status" value="1"/>
</dbReference>
<feature type="region of interest" description="Disordered" evidence="2">
    <location>
        <begin position="616"/>
        <end position="641"/>
    </location>
</feature>
<evidence type="ECO:0000256" key="1">
    <source>
        <dbReference type="SAM" id="Coils"/>
    </source>
</evidence>
<dbReference type="GO" id="GO:0005737">
    <property type="term" value="C:cytoplasm"/>
    <property type="evidence" value="ECO:0007669"/>
    <property type="project" value="TreeGrafter"/>
</dbReference>
<evidence type="ECO:0000256" key="2">
    <source>
        <dbReference type="SAM" id="MobiDB-lite"/>
    </source>
</evidence>
<protein>
    <recommendedName>
        <fullName evidence="5">Protein regulator of cytokinesis 1</fullName>
    </recommendedName>
</protein>
<comment type="caution">
    <text evidence="3">The sequence shown here is derived from an EMBL/GenBank/DDBJ whole genome shotgun (WGS) entry which is preliminary data.</text>
</comment>
<feature type="coiled-coil region" evidence="1">
    <location>
        <begin position="232"/>
        <end position="259"/>
    </location>
</feature>
<keyword evidence="4" id="KW-1185">Reference proteome</keyword>
<evidence type="ECO:0008006" key="5">
    <source>
        <dbReference type="Google" id="ProtNLM"/>
    </source>
</evidence>
<feature type="coiled-coil region" evidence="1">
    <location>
        <begin position="135"/>
        <end position="190"/>
    </location>
</feature>
<sequence length="654" mass="77642">MDVEFEKLDVTHIEDHEWAKNLRTYVLDHMDQCVLNWCKIVIELGHEELELDAWLSIFKRCIEERCKELVVDVSDMKLKVLESISELMERSENYCRQLNMDNNLREVDPNNGYYLTEKQLLRKVKILESMINERKEQLNNLIGKQQKLCTALEEAPYEITTSPLPSKEKVEELQRYIETLEQEKFDREEKYFNMKENIAKMAMELNLVPKTDFEKEILSDGKESYNIGKSNMERMEKFQVDLSNQINNMKEEINALRERVDSLWTILEESMTERDSFHDKYSTYSVETLKALKNEVKRCEDLKKANIKIFVDKLRVELKSLWRTCYQHNDEDDFLNYPWFTTDFYTEDLLTYHEMEVNKWKAFYSRNKELMNLLSEHQKLWNRLLEMQNKDLEGLNRYKNRGGELLKEEKERNKLSKKIPLIEEKIKELAKDYENYHGQEFQYFGTPILEHIDNLHNQRDAERKIKLSARKQIREKEPLTPAKSYLNLFPSSSRMLATPLSATKRKIYNIQTTGKKTKISEKTSFKTSTLSNSKLNRSRRLSREKNKRMVKCRKLLQMKDNKNKENLEVTRMTDYDDFEKNITRMENNCRSTLNALDPRTPLKVIPAVVVIPDTPRADKGTPITPKKNPELGKPKTPKSAHCLTRTTSNLKLLF</sequence>